<proteinExistence type="predicted"/>
<evidence type="ECO:0000259" key="1">
    <source>
        <dbReference type="Pfam" id="PF01926"/>
    </source>
</evidence>
<gene>
    <name evidence="2" type="ORF">N5J46_16390</name>
</gene>
<organism evidence="2 3">
    <name type="scientific">Acinetobacter johnsonii</name>
    <dbReference type="NCBI Taxonomy" id="40214"/>
    <lineage>
        <taxon>Bacteria</taxon>
        <taxon>Pseudomonadati</taxon>
        <taxon>Pseudomonadota</taxon>
        <taxon>Gammaproteobacteria</taxon>
        <taxon>Moraxellales</taxon>
        <taxon>Moraxellaceae</taxon>
        <taxon>Acinetobacter</taxon>
    </lineage>
</organism>
<reference evidence="2" key="1">
    <citation type="submission" date="2022-09" db="EMBL/GenBank/DDBJ databases">
        <title>Intensive care unit water sources are persistently colonized with multi-drug resistant bacteria and are the site of extensive horizontal gene transfer of antibiotic resistance genes.</title>
        <authorList>
            <person name="Diorio-Toth L."/>
        </authorList>
    </citation>
    <scope>NUCLEOTIDE SEQUENCE</scope>
    <source>
        <strain evidence="2">GD03649</strain>
    </source>
</reference>
<evidence type="ECO:0000313" key="2">
    <source>
        <dbReference type="EMBL" id="MDH2173970.1"/>
    </source>
</evidence>
<dbReference type="Gene3D" id="3.40.50.300">
    <property type="entry name" value="P-loop containing nucleotide triphosphate hydrolases"/>
    <property type="match status" value="1"/>
</dbReference>
<dbReference type="RefSeq" id="WP_195728917.1">
    <property type="nucleotide sequence ID" value="NZ_CP059080.1"/>
</dbReference>
<sequence>MKNYSVNKIRQVLSERGLLYPLDVALVGATGVGKSSTLNAIFGEDVAKVGTGVDPETQNVQGYLINDVFRVHDSAGLGDGLSADQRHKKNLTDLLLKTITINEDNTPDGFIDLVLVILDGASRDLGTSYQLLEQVILQCISSDRVIVAINQADVAMKGRHWDNIQKKPEITLLNFLEEKALSTQSRIKEATGLNIKKPVFYSAEYNYNIDKLLDHIVSHIPSERRRELT</sequence>
<protein>
    <submittedName>
        <fullName evidence="2">50S ribosome-binding GTPase</fullName>
    </submittedName>
</protein>
<dbReference type="Pfam" id="PF01926">
    <property type="entry name" value="MMR_HSR1"/>
    <property type="match status" value="1"/>
</dbReference>
<dbReference type="Proteomes" id="UP001162261">
    <property type="component" value="Unassembled WGS sequence"/>
</dbReference>
<dbReference type="GO" id="GO:0005525">
    <property type="term" value="F:GTP binding"/>
    <property type="evidence" value="ECO:0007669"/>
    <property type="project" value="InterPro"/>
</dbReference>
<accession>A0AA42XI54</accession>
<dbReference type="InterPro" id="IPR027417">
    <property type="entry name" value="P-loop_NTPase"/>
</dbReference>
<comment type="caution">
    <text evidence="2">The sequence shown here is derived from an EMBL/GenBank/DDBJ whole genome shotgun (WGS) entry which is preliminary data.</text>
</comment>
<dbReference type="InterPro" id="IPR006073">
    <property type="entry name" value="GTP-bd"/>
</dbReference>
<evidence type="ECO:0000313" key="3">
    <source>
        <dbReference type="Proteomes" id="UP001162261"/>
    </source>
</evidence>
<dbReference type="EMBL" id="JAOCLH010000053">
    <property type="protein sequence ID" value="MDH2173970.1"/>
    <property type="molecule type" value="Genomic_DNA"/>
</dbReference>
<dbReference type="AlphaFoldDB" id="A0AA42XI54"/>
<feature type="domain" description="G" evidence="1">
    <location>
        <begin position="23"/>
        <end position="150"/>
    </location>
</feature>
<dbReference type="SUPFAM" id="SSF52540">
    <property type="entry name" value="P-loop containing nucleoside triphosphate hydrolases"/>
    <property type="match status" value="1"/>
</dbReference>
<name>A0AA42XI54_ACIJO</name>